<dbReference type="Gene3D" id="2.40.50.100">
    <property type="match status" value="1"/>
</dbReference>
<protein>
    <submittedName>
        <fullName evidence="4">Multidrug efflux pump subunit AcrA (Membrane-fusion protein)</fullName>
    </submittedName>
</protein>
<dbReference type="PROSITE" id="PS51257">
    <property type="entry name" value="PROKAR_LIPOPROTEIN"/>
    <property type="match status" value="1"/>
</dbReference>
<feature type="domain" description="CusB-like beta-barrel" evidence="2">
    <location>
        <begin position="238"/>
        <end position="304"/>
    </location>
</feature>
<reference evidence="4 5" key="1">
    <citation type="submission" date="2016-11" db="EMBL/GenBank/DDBJ databases">
        <authorList>
            <person name="Varghese N."/>
            <person name="Submissions S."/>
        </authorList>
    </citation>
    <scope>NUCLEOTIDE SEQUENCE [LARGE SCALE GENOMIC DNA]</scope>
    <source>
        <strain evidence="4 5">CGMCC 1.12174</strain>
        <strain evidence="3 6">DSM 26351</strain>
    </source>
</reference>
<dbReference type="AlphaFoldDB" id="A0A1M6WA06"/>
<dbReference type="Pfam" id="PF25954">
    <property type="entry name" value="Beta-barrel_RND_2"/>
    <property type="match status" value="1"/>
</dbReference>
<evidence type="ECO:0000256" key="1">
    <source>
        <dbReference type="SAM" id="SignalP"/>
    </source>
</evidence>
<dbReference type="Proteomes" id="UP000184031">
    <property type="component" value="Unassembled WGS sequence"/>
</dbReference>
<organism evidence="4 5">
    <name type="scientific">Flagellimonas taeanensis</name>
    <dbReference type="NCBI Taxonomy" id="1005926"/>
    <lineage>
        <taxon>Bacteria</taxon>
        <taxon>Pseudomonadati</taxon>
        <taxon>Bacteroidota</taxon>
        <taxon>Flavobacteriia</taxon>
        <taxon>Flavobacteriales</taxon>
        <taxon>Flavobacteriaceae</taxon>
        <taxon>Flagellimonas</taxon>
    </lineage>
</organism>
<dbReference type="GO" id="GO:0015562">
    <property type="term" value="F:efflux transmembrane transporter activity"/>
    <property type="evidence" value="ECO:0007669"/>
    <property type="project" value="TreeGrafter"/>
</dbReference>
<accession>A0A1M6WA06</accession>
<dbReference type="PANTHER" id="PTHR30469">
    <property type="entry name" value="MULTIDRUG RESISTANCE PROTEIN MDTA"/>
    <property type="match status" value="1"/>
</dbReference>
<dbReference type="Proteomes" id="UP000198940">
    <property type="component" value="Unassembled WGS sequence"/>
</dbReference>
<evidence type="ECO:0000313" key="3">
    <source>
        <dbReference type="EMBL" id="SFC45024.1"/>
    </source>
</evidence>
<dbReference type="SUPFAM" id="SSF111369">
    <property type="entry name" value="HlyD-like secretion proteins"/>
    <property type="match status" value="1"/>
</dbReference>
<keyword evidence="1" id="KW-0732">Signal</keyword>
<dbReference type="PANTHER" id="PTHR30469:SF33">
    <property type="entry name" value="SLR1207 PROTEIN"/>
    <property type="match status" value="1"/>
</dbReference>
<feature type="signal peptide" evidence="1">
    <location>
        <begin position="1"/>
        <end position="22"/>
    </location>
</feature>
<keyword evidence="6" id="KW-1185">Reference proteome</keyword>
<dbReference type="InterPro" id="IPR058792">
    <property type="entry name" value="Beta-barrel_RND_2"/>
</dbReference>
<evidence type="ECO:0000313" key="6">
    <source>
        <dbReference type="Proteomes" id="UP000198940"/>
    </source>
</evidence>
<feature type="chain" id="PRO_5009921955" evidence="1">
    <location>
        <begin position="23"/>
        <end position="365"/>
    </location>
</feature>
<dbReference type="STRING" id="1055723.SAMN05216293_2220"/>
<dbReference type="GO" id="GO:1990281">
    <property type="term" value="C:efflux pump complex"/>
    <property type="evidence" value="ECO:0007669"/>
    <property type="project" value="TreeGrafter"/>
</dbReference>
<name>A0A1M6WA06_9FLAO</name>
<evidence type="ECO:0000313" key="4">
    <source>
        <dbReference type="EMBL" id="SHK90593.1"/>
    </source>
</evidence>
<comment type="caution">
    <text evidence="4">The sequence shown here is derived from an EMBL/GenBank/DDBJ whole genome shotgun (WGS) entry which is preliminary data.</text>
</comment>
<evidence type="ECO:0000259" key="2">
    <source>
        <dbReference type="Pfam" id="PF25954"/>
    </source>
</evidence>
<gene>
    <name evidence="3" type="ORF">SAMN04487891_11189</name>
    <name evidence="4" type="ORF">SAMN05216293_2220</name>
</gene>
<sequence length="365" mass="41023">MPSTMKYLSLFAILSSFLFSCAEKKEKIYPEKLPMTESVYASATVQPDSMYQVYSVAMGILDKIWVEEGDKVSKGDRILQIINTSPELNKENARLALQLAQENYSGTPGVLSSIADEIQAAELQQKNDSINYFRQQKLWDQNIGSKLEYDNKKLAYELSQNRLGLLKKKYGQTKNELETHLRQAKNNYKTSLTTSNDFTITSKIDGKVYALYKNPGEIVNTLEPVAAVGRSDKFVVELLVDEVDIVKLNIGQKVFITLDSYGSKVFEGTLDKIYPRKDEHSQTFKVKALFNEPPKTLYPGLSGEGNIIIAEKKETLTIPKTYLVDESTVITDKGETKVSIGLQNMVLVEILDGINENTAIYKPEP</sequence>
<dbReference type="Gene3D" id="2.40.30.170">
    <property type="match status" value="1"/>
</dbReference>
<dbReference type="EMBL" id="FRAT01000005">
    <property type="protein sequence ID" value="SHK90593.1"/>
    <property type="molecule type" value="Genomic_DNA"/>
</dbReference>
<evidence type="ECO:0000313" key="5">
    <source>
        <dbReference type="Proteomes" id="UP000184031"/>
    </source>
</evidence>
<proteinExistence type="predicted"/>
<dbReference type="EMBL" id="FOKU01000011">
    <property type="protein sequence ID" value="SFC45024.1"/>
    <property type="molecule type" value="Genomic_DNA"/>
</dbReference>